<feature type="coiled-coil region" evidence="7">
    <location>
        <begin position="167"/>
        <end position="282"/>
    </location>
</feature>
<dbReference type="InterPro" id="IPR003395">
    <property type="entry name" value="RecF/RecN/SMC_N"/>
</dbReference>
<feature type="coiled-coil region" evidence="7">
    <location>
        <begin position="678"/>
        <end position="992"/>
    </location>
</feature>
<keyword evidence="4 7" id="KW-0067">ATP-binding</keyword>
<protein>
    <recommendedName>
        <fullName evidence="7">Chromosome partition protein Smc</fullName>
    </recommendedName>
</protein>
<dbReference type="Pfam" id="PF06470">
    <property type="entry name" value="SMC_hinge"/>
    <property type="match status" value="1"/>
</dbReference>
<keyword evidence="6 7" id="KW-0238">DNA-binding</keyword>
<reference evidence="9 10" key="1">
    <citation type="submission" date="2016-10" db="EMBL/GenBank/DDBJ databases">
        <authorList>
            <person name="de Groot N.N."/>
        </authorList>
    </citation>
    <scope>NUCLEOTIDE SEQUENCE [LARGE SCALE GENOMIC DNA]</scope>
    <source>
        <strain evidence="9 10">DSM 21650</strain>
    </source>
</reference>
<dbReference type="RefSeq" id="WP_176967917.1">
    <property type="nucleotide sequence ID" value="NZ_FNQE01000015.1"/>
</dbReference>
<dbReference type="Gene3D" id="3.30.70.1620">
    <property type="match status" value="1"/>
</dbReference>
<name>A0A1H3PMS3_9FIRM</name>
<dbReference type="CDD" id="cd03278">
    <property type="entry name" value="ABC_SMC_barmotin"/>
    <property type="match status" value="2"/>
</dbReference>
<dbReference type="GO" id="GO:0016887">
    <property type="term" value="F:ATP hydrolysis activity"/>
    <property type="evidence" value="ECO:0007669"/>
    <property type="project" value="InterPro"/>
</dbReference>
<evidence type="ECO:0000313" key="9">
    <source>
        <dbReference type="EMBL" id="SDZ02230.1"/>
    </source>
</evidence>
<dbReference type="STRING" id="415015.SAMN05660462_01561"/>
<dbReference type="GO" id="GO:0007062">
    <property type="term" value="P:sister chromatid cohesion"/>
    <property type="evidence" value="ECO:0007669"/>
    <property type="project" value="InterPro"/>
</dbReference>
<dbReference type="GO" id="GO:0007059">
    <property type="term" value="P:chromosome segregation"/>
    <property type="evidence" value="ECO:0007669"/>
    <property type="project" value="UniProtKB-UniRule"/>
</dbReference>
<evidence type="ECO:0000259" key="8">
    <source>
        <dbReference type="SMART" id="SM00968"/>
    </source>
</evidence>
<feature type="domain" description="SMC hinge" evidence="8">
    <location>
        <begin position="525"/>
        <end position="643"/>
    </location>
</feature>
<dbReference type="GO" id="GO:0030261">
    <property type="term" value="P:chromosome condensation"/>
    <property type="evidence" value="ECO:0007669"/>
    <property type="project" value="InterPro"/>
</dbReference>
<dbReference type="SUPFAM" id="SSF75553">
    <property type="entry name" value="Smc hinge domain"/>
    <property type="match status" value="1"/>
</dbReference>
<evidence type="ECO:0000256" key="2">
    <source>
        <dbReference type="ARBA" id="ARBA00022490"/>
    </source>
</evidence>
<dbReference type="InterPro" id="IPR027417">
    <property type="entry name" value="P-loop_NTPase"/>
</dbReference>
<dbReference type="GO" id="GO:0003677">
    <property type="term" value="F:DNA binding"/>
    <property type="evidence" value="ECO:0007669"/>
    <property type="project" value="UniProtKB-UniRule"/>
</dbReference>
<keyword evidence="2 7" id="KW-0963">Cytoplasm</keyword>
<evidence type="ECO:0000256" key="5">
    <source>
        <dbReference type="ARBA" id="ARBA00023054"/>
    </source>
</evidence>
<dbReference type="InterPro" id="IPR036277">
    <property type="entry name" value="SMC_hinge_sf"/>
</dbReference>
<dbReference type="Gene3D" id="3.40.50.300">
    <property type="entry name" value="P-loop containing nucleotide triphosphate hydrolases"/>
    <property type="match status" value="2"/>
</dbReference>
<gene>
    <name evidence="7" type="primary">smc</name>
    <name evidence="9" type="ORF">SAMN05660462_01561</name>
</gene>
<dbReference type="SUPFAM" id="SSF52540">
    <property type="entry name" value="P-loop containing nucleoside triphosphate hydrolases"/>
    <property type="match status" value="1"/>
</dbReference>
<dbReference type="Proteomes" id="UP000198625">
    <property type="component" value="Unassembled WGS sequence"/>
</dbReference>
<keyword evidence="3 7" id="KW-0547">Nucleotide-binding</keyword>
<dbReference type="FunFam" id="3.40.50.300:FF:000901">
    <property type="entry name" value="Chromosome partition protein Smc"/>
    <property type="match status" value="1"/>
</dbReference>
<dbReference type="InterPro" id="IPR024704">
    <property type="entry name" value="SMC"/>
</dbReference>
<evidence type="ECO:0000256" key="7">
    <source>
        <dbReference type="HAMAP-Rule" id="MF_01894"/>
    </source>
</evidence>
<comment type="subunit">
    <text evidence="7">Homodimer.</text>
</comment>
<keyword evidence="5 7" id="KW-0175">Coiled coil</keyword>
<evidence type="ECO:0000256" key="6">
    <source>
        <dbReference type="ARBA" id="ARBA00023125"/>
    </source>
</evidence>
<evidence type="ECO:0000256" key="4">
    <source>
        <dbReference type="ARBA" id="ARBA00022840"/>
    </source>
</evidence>
<dbReference type="AlphaFoldDB" id="A0A1H3PMS3"/>
<evidence type="ECO:0000313" key="10">
    <source>
        <dbReference type="Proteomes" id="UP000198625"/>
    </source>
</evidence>
<comment type="similarity">
    <text evidence="7">Belongs to the SMC family.</text>
</comment>
<dbReference type="GO" id="GO:0005737">
    <property type="term" value="C:cytoplasm"/>
    <property type="evidence" value="ECO:0007669"/>
    <property type="project" value="UniProtKB-SubCell"/>
</dbReference>
<dbReference type="Gene3D" id="1.20.1060.20">
    <property type="match status" value="1"/>
</dbReference>
<dbReference type="SMART" id="SM00968">
    <property type="entry name" value="SMC_hinge"/>
    <property type="match status" value="1"/>
</dbReference>
<organism evidence="9 10">
    <name type="scientific">Proteiniborus ethanoligenes</name>
    <dbReference type="NCBI Taxonomy" id="415015"/>
    <lineage>
        <taxon>Bacteria</taxon>
        <taxon>Bacillati</taxon>
        <taxon>Bacillota</taxon>
        <taxon>Clostridia</taxon>
        <taxon>Eubacteriales</taxon>
        <taxon>Proteiniborus</taxon>
    </lineage>
</organism>
<dbReference type="PIRSF" id="PIRSF005719">
    <property type="entry name" value="SMC"/>
    <property type="match status" value="1"/>
</dbReference>
<dbReference type="HAMAP" id="MF_01894">
    <property type="entry name" value="Smc_prok"/>
    <property type="match status" value="1"/>
</dbReference>
<dbReference type="GO" id="GO:0005524">
    <property type="term" value="F:ATP binding"/>
    <property type="evidence" value="ECO:0007669"/>
    <property type="project" value="UniProtKB-UniRule"/>
</dbReference>
<dbReference type="InterPro" id="IPR010935">
    <property type="entry name" value="SMC_hinge"/>
</dbReference>
<comment type="subcellular location">
    <subcellularLocation>
        <location evidence="1 7">Cytoplasm</location>
    </subcellularLocation>
</comment>
<comment type="function">
    <text evidence="7">Required for chromosome condensation and partitioning.</text>
</comment>
<dbReference type="GO" id="GO:0006260">
    <property type="term" value="P:DNA replication"/>
    <property type="evidence" value="ECO:0007669"/>
    <property type="project" value="UniProtKB-UniRule"/>
</dbReference>
<evidence type="ECO:0000256" key="3">
    <source>
        <dbReference type="ARBA" id="ARBA00022741"/>
    </source>
</evidence>
<dbReference type="FunFam" id="3.40.50.300:FF:000984">
    <property type="entry name" value="Chromosome partition protein Smc"/>
    <property type="match status" value="1"/>
</dbReference>
<proteinExistence type="inferred from homology"/>
<dbReference type="InterPro" id="IPR011890">
    <property type="entry name" value="SMC_prok"/>
</dbReference>
<comment type="domain">
    <text evidence="7">Contains large globular domains required for ATP hydrolysis at each terminus and a third globular domain forming a flexible hinge near the middle of the molecule. These domains are separated by coiled-coil structures.</text>
</comment>
<dbReference type="PANTHER" id="PTHR43977">
    <property type="entry name" value="STRUCTURAL MAINTENANCE OF CHROMOSOMES PROTEIN 3"/>
    <property type="match status" value="1"/>
</dbReference>
<feature type="binding site" evidence="7">
    <location>
        <begin position="32"/>
        <end position="39"/>
    </location>
    <ligand>
        <name>ATP</name>
        <dbReference type="ChEBI" id="CHEBI:30616"/>
    </ligand>
</feature>
<dbReference type="EMBL" id="FNQE01000015">
    <property type="protein sequence ID" value="SDZ02230.1"/>
    <property type="molecule type" value="Genomic_DNA"/>
</dbReference>
<feature type="coiled-coil region" evidence="7">
    <location>
        <begin position="318"/>
        <end position="394"/>
    </location>
</feature>
<accession>A0A1H3PMS3</accession>
<keyword evidence="10" id="KW-1185">Reference proteome</keyword>
<evidence type="ECO:0000256" key="1">
    <source>
        <dbReference type="ARBA" id="ARBA00004496"/>
    </source>
</evidence>
<dbReference type="NCBIfam" id="TIGR02168">
    <property type="entry name" value="SMC_prok_B"/>
    <property type="match status" value="1"/>
</dbReference>
<dbReference type="GO" id="GO:0005694">
    <property type="term" value="C:chromosome"/>
    <property type="evidence" value="ECO:0007669"/>
    <property type="project" value="InterPro"/>
</dbReference>
<sequence length="1193" mass="137646">MYLKKIEIQGFKSFADKTEIEFKGGITAVVGPNGSGKSNISDALRWVLGEQSAKSLRGSKMEDIIFSGTNNRRPVGYAEVTLILDNKDGNLPIDYSEVSVTRRVFRSGESEYYINKSSCRLKDIRELFMDTGVGKEGYSIIGQGRIDEILSTKSEDRRMIFEEAAGIVKYKTRKEEAEKKLEKTKENIIRIKDIILELENQIEPLRNQSEKAKEYLILSKSLKELEVNLFVREIDRLKEEISHIEVQKELVKSQLKENEDIRNVLENKYNKVKFEIEKMDAKTDEIQKNKYNIQNILEKNDGELNLSNERIFYLEKESERFLQEVKLLKEQVMELEEKEEKLLNHKSELEKNIQSLYSGLEMKNDELENLIQSIRKSEENIESKKSDLIQYLNEIADKKSQLNSLASFNKSIDKRIEQIENDIYNTNFQIEHNNNLLSNVSEEIAEMKDSLERFHKEKGDKVSDKKMILERQEKLQKQADNIKGQIHGKISNLKLLIEMKEEYEGYYKSVKNALIACKKNKALGSGVKGVVAELLDVDKRYERAIEIALGSSLQNIVTVTQEDAKKIIDYLKQNKLGRVTFLPISSINGRGLSSAEKNLLQHKGVIGVASDLISFNSAYRNIFEYLLGRVLIVETIDDGIRLSKQSNYSFKIVSLDGDVLSPGGSMTGGSFTTNSTNILGRDRQIKELEDNIKELNNLHVSLVKEFEECQEEKSQLDKRILEIEEKINEINMTLVRLENKHNQYIEDITRSNVLIEKYIGEKNQLLNEIQSSEVDVSELENSLAKLNEKTSLIQADIDELTISLEKQKSVREDFSQQNTELRVEVATINQELKSVTDSIDNYKNMTAKLKEDINKKAIDREKNKEEVIKEKERVNSLLEDKKQLSSELLEYDIRLNEVKNERNNFMQAFYTNQEKLNDMNRKLNDLQKSMSSLEIKQEKYNIQLENINTKMWEDYEITYQMAINHKKEIESVTKVQSEIRELKNKIKILGNINLDSIEEFDRVSERYEFMKTQKEDLIEAKDSLDIVIKDINVKMKQQFKESFEIIRENFNKVFVKLFDGGKADVFLDDEEDILSSGIEIIAQPPGKKLQSLSLLSGGERALTAIALLFAILKTKPTPFCVLDEIEAALDDANVYRYAEYLKDFSNDTQFIVITHRKGTMEHADSLYGITMEEEGVSKLISVKLTDKNEERAS</sequence>
<dbReference type="Pfam" id="PF02463">
    <property type="entry name" value="SMC_N"/>
    <property type="match status" value="2"/>
</dbReference>